<keyword evidence="3" id="KW-0804">Transcription</keyword>
<dbReference type="InterPro" id="IPR000551">
    <property type="entry name" value="MerR-type_HTH_dom"/>
</dbReference>
<dbReference type="EMBL" id="BJLF01000003">
    <property type="protein sequence ID" value="GEA50018.1"/>
    <property type="molecule type" value="Genomic_DNA"/>
</dbReference>
<dbReference type="RefSeq" id="WP_141344362.1">
    <property type="nucleotide sequence ID" value="NZ_BJLF01000003.1"/>
</dbReference>
<evidence type="ECO:0000256" key="1">
    <source>
        <dbReference type="ARBA" id="ARBA00023015"/>
    </source>
</evidence>
<dbReference type="Pfam" id="PF00376">
    <property type="entry name" value="MerR"/>
    <property type="match status" value="1"/>
</dbReference>
<sequence>MITSKLAKSANVSPDTVRYYTKRGLISATRNPDNGYKEYDLNALQRLKFIHQARELGFGLKEIEEILASTQDGSSPCPKVRKMMAEKIVETEAQIIKLQQHVAMLKETFDQWGELPDSLPTGDSICCLIESWTEEHK</sequence>
<keyword evidence="6" id="KW-1185">Reference proteome</keyword>
<keyword evidence="2" id="KW-0238">DNA-binding</keyword>
<dbReference type="Gene3D" id="1.10.1660.10">
    <property type="match status" value="1"/>
</dbReference>
<gene>
    <name evidence="5" type="ORF">VIN01S_08220</name>
</gene>
<keyword evidence="1" id="KW-0805">Transcription regulation</keyword>
<dbReference type="InterPro" id="IPR015358">
    <property type="entry name" value="Tscrpt_reg_MerR_DNA-bd"/>
</dbReference>
<dbReference type="GO" id="GO:0003677">
    <property type="term" value="F:DNA binding"/>
    <property type="evidence" value="ECO:0007669"/>
    <property type="project" value="UniProtKB-KW"/>
</dbReference>
<dbReference type="SMART" id="SM00422">
    <property type="entry name" value="HTH_MERR"/>
    <property type="match status" value="1"/>
</dbReference>
<name>A0A4Y3HSI9_9VIBR</name>
<comment type="caution">
    <text evidence="5">The sequence shown here is derived from an EMBL/GenBank/DDBJ whole genome shotgun (WGS) entry which is preliminary data.</text>
</comment>
<proteinExistence type="predicted"/>
<dbReference type="InterPro" id="IPR047057">
    <property type="entry name" value="MerR_fam"/>
</dbReference>
<dbReference type="Pfam" id="PF09278">
    <property type="entry name" value="MerR-DNA-bind"/>
    <property type="match status" value="1"/>
</dbReference>
<dbReference type="OrthoDB" id="9808480at2"/>
<feature type="domain" description="HTH merR-type" evidence="4">
    <location>
        <begin position="1"/>
        <end position="69"/>
    </location>
</feature>
<accession>A0A4Y3HSI9</accession>
<dbReference type="PRINTS" id="PR00040">
    <property type="entry name" value="HTHMERR"/>
</dbReference>
<dbReference type="PROSITE" id="PS50937">
    <property type="entry name" value="HTH_MERR_2"/>
    <property type="match status" value="1"/>
</dbReference>
<dbReference type="GO" id="GO:0003700">
    <property type="term" value="F:DNA-binding transcription factor activity"/>
    <property type="evidence" value="ECO:0007669"/>
    <property type="project" value="InterPro"/>
</dbReference>
<protein>
    <recommendedName>
        <fullName evidence="4">HTH merR-type domain-containing protein</fullName>
    </recommendedName>
</protein>
<evidence type="ECO:0000259" key="4">
    <source>
        <dbReference type="PROSITE" id="PS50937"/>
    </source>
</evidence>
<evidence type="ECO:0000256" key="3">
    <source>
        <dbReference type="ARBA" id="ARBA00023163"/>
    </source>
</evidence>
<dbReference type="PANTHER" id="PTHR30204:SF94">
    <property type="entry name" value="HEAVY METAL-DEPENDENT TRANSCRIPTIONAL REGULATOR HI_0293-RELATED"/>
    <property type="match status" value="1"/>
</dbReference>
<dbReference type="Proteomes" id="UP000318717">
    <property type="component" value="Unassembled WGS sequence"/>
</dbReference>
<reference evidence="5 6" key="1">
    <citation type="submission" date="2019-06" db="EMBL/GenBank/DDBJ databases">
        <title>Whole genome shotgun sequence of Vibrio inusitatus NBRC 102082.</title>
        <authorList>
            <person name="Hosoyama A."/>
            <person name="Uohara A."/>
            <person name="Ohji S."/>
            <person name="Ichikawa N."/>
        </authorList>
    </citation>
    <scope>NUCLEOTIDE SEQUENCE [LARGE SCALE GENOMIC DNA]</scope>
    <source>
        <strain evidence="5 6">NBRC 102082</strain>
    </source>
</reference>
<dbReference type="PANTHER" id="PTHR30204">
    <property type="entry name" value="REDOX-CYCLING DRUG-SENSING TRANSCRIPTIONAL ACTIVATOR SOXR"/>
    <property type="match status" value="1"/>
</dbReference>
<evidence type="ECO:0000256" key="2">
    <source>
        <dbReference type="ARBA" id="ARBA00023125"/>
    </source>
</evidence>
<evidence type="ECO:0000313" key="5">
    <source>
        <dbReference type="EMBL" id="GEA50018.1"/>
    </source>
</evidence>
<dbReference type="AlphaFoldDB" id="A0A4Y3HSI9"/>
<dbReference type="SUPFAM" id="SSF46955">
    <property type="entry name" value="Putative DNA-binding domain"/>
    <property type="match status" value="1"/>
</dbReference>
<organism evidence="5 6">
    <name type="scientific">Vibrio inusitatus NBRC 102082</name>
    <dbReference type="NCBI Taxonomy" id="1219070"/>
    <lineage>
        <taxon>Bacteria</taxon>
        <taxon>Pseudomonadati</taxon>
        <taxon>Pseudomonadota</taxon>
        <taxon>Gammaproteobacteria</taxon>
        <taxon>Vibrionales</taxon>
        <taxon>Vibrionaceae</taxon>
        <taxon>Vibrio</taxon>
    </lineage>
</organism>
<dbReference type="InterPro" id="IPR009061">
    <property type="entry name" value="DNA-bd_dom_put_sf"/>
</dbReference>
<evidence type="ECO:0000313" key="6">
    <source>
        <dbReference type="Proteomes" id="UP000318717"/>
    </source>
</evidence>